<dbReference type="FunFam" id="3.40.50.2000:FF:000037">
    <property type="entry name" value="Glycosyltransferase"/>
    <property type="match status" value="1"/>
</dbReference>
<keyword evidence="3 5" id="KW-0808">Transferase</keyword>
<dbReference type="EMBL" id="PSQE01000004">
    <property type="protein sequence ID" value="RHN64487.1"/>
    <property type="molecule type" value="Genomic_DNA"/>
</dbReference>
<gene>
    <name evidence="5" type="primary">UGT91H12</name>
    <name evidence="7" type="synonym">25494145</name>
    <name evidence="4" type="ordered locus">MTR_4g123553</name>
    <name evidence="6" type="ORF">MtrunA17_Chr4g0069611</name>
</gene>
<dbReference type="GO" id="GO:0102241">
    <property type="term" value="F:soyasaponin III rhamnosyltransferase activity"/>
    <property type="evidence" value="ECO:0007669"/>
    <property type="project" value="UniProtKB-EC"/>
</dbReference>
<sequence length="466" mass="52488">MGSTENENGNLKPLHVAMLPWLAMGHVLPYFELAKILAQNGHTVTFINSPKNIDQIPKPPKTIQPFINLVKSPLPHIEQLQGEESMQNIPKNMIGYLKLAYDGLQDNVTDILKTSKPDWVFYDCAADWLPAIAKSLNIPCAHYSILAALNVCFFNPPRDQAVNMCSPPKWLPFETIVYLKPYEMMRIKESVKNESGGKTVTTADTSKVFTSADMFLIRTSRELEGPWLDYLSHRYKVPVLPVGVLPPSLHIRDDQHDENNPDWVHIKAWLDSKESSSVVYIGFGSESKLDQQDLTELAHGIELSGLPFFWALKDRKDGVSELPQGFEERTKERGIVWKTWVPQIKILAHPSIGGCMSHCGGSSVVEMLHLGHVLVTLPYILDQCLYARLLEEKKVAVEVPRSEQDGSFTRDSVAKTLRLVIVDEEGSTCRKNAKDMGKIFSSKDLHNQYIKDLIAALQKHRVHSDS</sequence>
<reference evidence="9" key="4">
    <citation type="journal article" date="2018" name="Nat. Plants">
        <title>Whole-genome landscape of Medicago truncatula symbiotic genes.</title>
        <authorList>
            <person name="Pecrix Y."/>
            <person name="Staton S.E."/>
            <person name="Sallet E."/>
            <person name="Lelandais-Briere C."/>
            <person name="Moreau S."/>
            <person name="Carrere S."/>
            <person name="Blein T."/>
            <person name="Jardinaud M.F."/>
            <person name="Latrasse D."/>
            <person name="Zouine M."/>
            <person name="Zahm M."/>
            <person name="Kreplak J."/>
            <person name="Mayjonade B."/>
            <person name="Satge C."/>
            <person name="Perez M."/>
            <person name="Cauet S."/>
            <person name="Marande W."/>
            <person name="Chantry-Darmon C."/>
            <person name="Lopez-Roques C."/>
            <person name="Bouchez O."/>
            <person name="Berard A."/>
            <person name="Debelle F."/>
            <person name="Munos S."/>
            <person name="Bendahmane A."/>
            <person name="Berges H."/>
            <person name="Niebel A."/>
            <person name="Buitink J."/>
            <person name="Frugier F."/>
            <person name="Benhamed M."/>
            <person name="Crespi M."/>
            <person name="Gouzy J."/>
            <person name="Gamas P."/>
        </authorList>
    </citation>
    <scope>NUCLEOTIDE SEQUENCE [LARGE SCALE GENOMIC DNA]</scope>
    <source>
        <strain evidence="9">cv. Jemalong A17</strain>
    </source>
</reference>
<proteinExistence type="evidence at transcript level"/>
<comment type="similarity">
    <text evidence="1">Belongs to the UDP-glycosyltransferase family.</text>
</comment>
<dbReference type="EnsemblPlants" id="KEH32398">
    <property type="protein sequence ID" value="KEH32398"/>
    <property type="gene ID" value="MTR_4g123553"/>
</dbReference>
<reference evidence="4 8" key="2">
    <citation type="journal article" date="2014" name="BMC Genomics">
        <title>An improved genome release (version Mt4.0) for the model legume Medicago truncatula.</title>
        <authorList>
            <person name="Tang H."/>
            <person name="Krishnakumar V."/>
            <person name="Bidwell S."/>
            <person name="Rosen B."/>
            <person name="Chan A."/>
            <person name="Zhou S."/>
            <person name="Gentzbittel L."/>
            <person name="Childs K.L."/>
            <person name="Yandell M."/>
            <person name="Gundlach H."/>
            <person name="Mayer K.F."/>
            <person name="Schwartz D.C."/>
            <person name="Town C.D."/>
        </authorList>
    </citation>
    <scope>GENOME REANNOTATION</scope>
    <source>
        <strain evidence="4">A17</strain>
        <strain evidence="7 8">cv. Jemalong A17</strain>
    </source>
</reference>
<dbReference type="InterPro" id="IPR050481">
    <property type="entry name" value="UDP-glycosyltransf_plant"/>
</dbReference>
<dbReference type="GeneID" id="25494145"/>
<name>A0A072UTM6_MEDTR</name>
<dbReference type="Gene3D" id="3.40.50.2000">
    <property type="entry name" value="Glycogen Phosphorylase B"/>
    <property type="match status" value="2"/>
</dbReference>
<reference evidence="7" key="3">
    <citation type="submission" date="2015-04" db="UniProtKB">
        <authorList>
            <consortium name="EnsemblPlants"/>
        </authorList>
    </citation>
    <scope>IDENTIFICATION</scope>
    <source>
        <strain evidence="7">cv. Jemalong A17</strain>
    </source>
</reference>
<dbReference type="KEGG" id="mtr:25494145"/>
<dbReference type="PANTHER" id="PTHR48049">
    <property type="entry name" value="GLYCOSYLTRANSFERASE"/>
    <property type="match status" value="1"/>
</dbReference>
<dbReference type="Pfam" id="PF00201">
    <property type="entry name" value="UDPGT"/>
    <property type="match status" value="1"/>
</dbReference>
<reference evidence="5" key="6">
    <citation type="journal article" date="2020" name="Plant Cell">
        <title>A Seed-Specific Regulator of Triterpene Saponin Biosynthesis in Medicago truncatula.</title>
        <authorList>
            <person name="Ribeiro B."/>
            <person name="Lacchini E."/>
            <person name="Bicalho K."/>
            <person name="Mertens J."/>
            <person name="Arendt P."/>
            <person name="Vanden Bossche R."/>
            <person name="Calegario G."/>
            <person name="Gryffroy L."/>
            <person name="Ceulemans E."/>
            <person name="Buitink J."/>
            <person name="Goossens A."/>
            <person name="Pollier J."/>
        </authorList>
    </citation>
    <scope>NUCLEOTIDE SEQUENCE</scope>
</reference>
<reference evidence="6" key="5">
    <citation type="journal article" date="2018" name="Nat. Plants">
        <title>Whole-genome landscape of Medicago truncatula symbiotic genes.</title>
        <authorList>
            <person name="Pecrix Y."/>
            <person name="Gamas P."/>
            <person name="Carrere S."/>
        </authorList>
    </citation>
    <scope>NUCLEOTIDE SEQUENCE</scope>
    <source>
        <tissue evidence="6">Leaves</tissue>
    </source>
</reference>
<dbReference type="SUPFAM" id="SSF53756">
    <property type="entry name" value="UDP-Glycosyltransferase/glycogen phosphorylase"/>
    <property type="match status" value="1"/>
</dbReference>
<accession>A0A072UTM6</accession>
<dbReference type="PANTHER" id="PTHR48049:SF148">
    <property type="entry name" value="SOYASAPONIN III RHAMNOSYLTRANSFERASE"/>
    <property type="match status" value="1"/>
</dbReference>
<evidence type="ECO:0000313" key="7">
    <source>
        <dbReference type="EnsemblPlants" id="KEH32398"/>
    </source>
</evidence>
<evidence type="ECO:0000313" key="4">
    <source>
        <dbReference type="EMBL" id="KEH32398.1"/>
    </source>
</evidence>
<dbReference type="Gramene" id="rna27306">
    <property type="protein sequence ID" value="RHN64487.1"/>
    <property type="gene ID" value="gene27306"/>
</dbReference>
<keyword evidence="2 6" id="KW-0328">Glycosyltransferase</keyword>
<dbReference type="Proteomes" id="UP000265566">
    <property type="component" value="Chromosome 4"/>
</dbReference>
<dbReference type="GO" id="GO:0035251">
    <property type="term" value="F:UDP-glucosyltransferase activity"/>
    <property type="evidence" value="ECO:0000318"/>
    <property type="project" value="GO_Central"/>
</dbReference>
<dbReference type="EMBL" id="MN200618">
    <property type="protein sequence ID" value="QJD08092.1"/>
    <property type="molecule type" value="mRNA"/>
</dbReference>
<dbReference type="CDD" id="cd03784">
    <property type="entry name" value="GT1_Gtf-like"/>
    <property type="match status" value="1"/>
</dbReference>
<keyword evidence="8" id="KW-1185">Reference proteome</keyword>
<protein>
    <submittedName>
        <fullName evidence="6">Putative soyasaponin III rhamnosyltransferase</fullName>
        <ecNumber evidence="6">2.4.1.273</ecNumber>
    </submittedName>
    <submittedName>
        <fullName evidence="4">UDP-glucosyltransferase family protein</fullName>
    </submittedName>
    <submittedName>
        <fullName evidence="5">UDP-glucuronosyl/UDP-glucosyltransferase</fullName>
    </submittedName>
</protein>
<evidence type="ECO:0000313" key="9">
    <source>
        <dbReference type="Proteomes" id="UP000265566"/>
    </source>
</evidence>
<dbReference type="InterPro" id="IPR002213">
    <property type="entry name" value="UDP_glucos_trans"/>
</dbReference>
<dbReference type="EMBL" id="CM001220">
    <property type="protein sequence ID" value="KEH32398.1"/>
    <property type="molecule type" value="Genomic_DNA"/>
</dbReference>
<dbReference type="Proteomes" id="UP000002051">
    <property type="component" value="Chromosome 4"/>
</dbReference>
<dbReference type="AlphaFoldDB" id="A0A072UTM6"/>
<evidence type="ECO:0000256" key="3">
    <source>
        <dbReference type="ARBA" id="ARBA00022679"/>
    </source>
</evidence>
<evidence type="ECO:0000256" key="1">
    <source>
        <dbReference type="ARBA" id="ARBA00009995"/>
    </source>
</evidence>
<dbReference type="OrthoDB" id="5835829at2759"/>
<evidence type="ECO:0000313" key="6">
    <source>
        <dbReference type="EMBL" id="RHN64487.1"/>
    </source>
</evidence>
<dbReference type="EC" id="2.4.1.273" evidence="6"/>
<evidence type="ECO:0000313" key="8">
    <source>
        <dbReference type="Proteomes" id="UP000002051"/>
    </source>
</evidence>
<organism evidence="4 8">
    <name type="scientific">Medicago truncatula</name>
    <name type="common">Barrel medic</name>
    <name type="synonym">Medicago tribuloides</name>
    <dbReference type="NCBI Taxonomy" id="3880"/>
    <lineage>
        <taxon>Eukaryota</taxon>
        <taxon>Viridiplantae</taxon>
        <taxon>Streptophyta</taxon>
        <taxon>Embryophyta</taxon>
        <taxon>Tracheophyta</taxon>
        <taxon>Spermatophyta</taxon>
        <taxon>Magnoliopsida</taxon>
        <taxon>eudicotyledons</taxon>
        <taxon>Gunneridae</taxon>
        <taxon>Pentapetalae</taxon>
        <taxon>rosids</taxon>
        <taxon>fabids</taxon>
        <taxon>Fabales</taxon>
        <taxon>Fabaceae</taxon>
        <taxon>Papilionoideae</taxon>
        <taxon>50 kb inversion clade</taxon>
        <taxon>NPAAA clade</taxon>
        <taxon>Hologalegina</taxon>
        <taxon>IRL clade</taxon>
        <taxon>Trifolieae</taxon>
        <taxon>Medicago</taxon>
    </lineage>
</organism>
<evidence type="ECO:0000313" key="5">
    <source>
        <dbReference type="EMBL" id="QJD08092.1"/>
    </source>
</evidence>
<dbReference type="HOGENOM" id="CLU_001724_2_3_1"/>
<reference evidence="4 8" key="1">
    <citation type="journal article" date="2011" name="Nature">
        <title>The Medicago genome provides insight into the evolution of rhizobial symbioses.</title>
        <authorList>
            <person name="Young N.D."/>
            <person name="Debelle F."/>
            <person name="Oldroyd G.E."/>
            <person name="Geurts R."/>
            <person name="Cannon S.B."/>
            <person name="Udvardi M.K."/>
            <person name="Benedito V.A."/>
            <person name="Mayer K.F."/>
            <person name="Gouzy J."/>
            <person name="Schoof H."/>
            <person name="Van de Peer Y."/>
            <person name="Proost S."/>
            <person name="Cook D.R."/>
            <person name="Meyers B.C."/>
            <person name="Spannagl M."/>
            <person name="Cheung F."/>
            <person name="De Mita S."/>
            <person name="Krishnakumar V."/>
            <person name="Gundlach H."/>
            <person name="Zhou S."/>
            <person name="Mudge J."/>
            <person name="Bharti A.K."/>
            <person name="Murray J.D."/>
            <person name="Naoumkina M.A."/>
            <person name="Rosen B."/>
            <person name="Silverstein K.A."/>
            <person name="Tang H."/>
            <person name="Rombauts S."/>
            <person name="Zhao P.X."/>
            <person name="Zhou P."/>
            <person name="Barbe V."/>
            <person name="Bardou P."/>
            <person name="Bechner M."/>
            <person name="Bellec A."/>
            <person name="Berger A."/>
            <person name="Berges H."/>
            <person name="Bidwell S."/>
            <person name="Bisseling T."/>
            <person name="Choisne N."/>
            <person name="Couloux A."/>
            <person name="Denny R."/>
            <person name="Deshpande S."/>
            <person name="Dai X."/>
            <person name="Doyle J.J."/>
            <person name="Dudez A.M."/>
            <person name="Farmer A.D."/>
            <person name="Fouteau S."/>
            <person name="Franken C."/>
            <person name="Gibelin C."/>
            <person name="Gish J."/>
            <person name="Goldstein S."/>
            <person name="Gonzalez A.J."/>
            <person name="Green P.J."/>
            <person name="Hallab A."/>
            <person name="Hartog M."/>
            <person name="Hua A."/>
            <person name="Humphray S.J."/>
            <person name="Jeong D.H."/>
            <person name="Jing Y."/>
            <person name="Jocker A."/>
            <person name="Kenton S.M."/>
            <person name="Kim D.J."/>
            <person name="Klee K."/>
            <person name="Lai H."/>
            <person name="Lang C."/>
            <person name="Lin S."/>
            <person name="Macmil S.L."/>
            <person name="Magdelenat G."/>
            <person name="Matthews L."/>
            <person name="McCorrison J."/>
            <person name="Monaghan E.L."/>
            <person name="Mun J.H."/>
            <person name="Najar F.Z."/>
            <person name="Nicholson C."/>
            <person name="Noirot C."/>
            <person name="O'Bleness M."/>
            <person name="Paule C.R."/>
            <person name="Poulain J."/>
            <person name="Prion F."/>
            <person name="Qin B."/>
            <person name="Qu C."/>
            <person name="Retzel E.F."/>
            <person name="Riddle C."/>
            <person name="Sallet E."/>
            <person name="Samain S."/>
            <person name="Samson N."/>
            <person name="Sanders I."/>
            <person name="Saurat O."/>
            <person name="Scarpelli C."/>
            <person name="Schiex T."/>
            <person name="Segurens B."/>
            <person name="Severin A.J."/>
            <person name="Sherrier D.J."/>
            <person name="Shi R."/>
            <person name="Sims S."/>
            <person name="Singer S.R."/>
            <person name="Sinharoy S."/>
            <person name="Sterck L."/>
            <person name="Viollet A."/>
            <person name="Wang B.B."/>
            <person name="Wang K."/>
            <person name="Wang M."/>
            <person name="Wang X."/>
            <person name="Warfsmann J."/>
            <person name="Weissenbach J."/>
            <person name="White D.D."/>
            <person name="White J.D."/>
            <person name="Wiley G.B."/>
            <person name="Wincker P."/>
            <person name="Xing Y."/>
            <person name="Yang L."/>
            <person name="Yao Z."/>
            <person name="Ying F."/>
            <person name="Zhai J."/>
            <person name="Zhou L."/>
            <person name="Zuber A."/>
            <person name="Denarie J."/>
            <person name="Dixon R.A."/>
            <person name="May G.D."/>
            <person name="Schwartz D.C."/>
            <person name="Rogers J."/>
            <person name="Quetier F."/>
            <person name="Town C.D."/>
            <person name="Roe B.A."/>
        </authorList>
    </citation>
    <scope>NUCLEOTIDE SEQUENCE [LARGE SCALE GENOMIC DNA]</scope>
    <source>
        <strain evidence="4">A17</strain>
        <strain evidence="7 8">cv. Jemalong A17</strain>
    </source>
</reference>
<evidence type="ECO:0000256" key="2">
    <source>
        <dbReference type="ARBA" id="ARBA00022676"/>
    </source>
</evidence>